<name>A0A8S5L7A8_9CAUD</name>
<accession>A0A8S5L7A8</accession>
<dbReference type="EMBL" id="BK014649">
    <property type="protein sequence ID" value="DAD65785.1"/>
    <property type="molecule type" value="Genomic_DNA"/>
</dbReference>
<protein>
    <submittedName>
        <fullName evidence="1">Uncharacterized protein</fullName>
    </submittedName>
</protein>
<organism evidence="1">
    <name type="scientific">CrAss-like virus sp. ctt4r3</name>
    <dbReference type="NCBI Taxonomy" id="2823619"/>
    <lineage>
        <taxon>Viruses</taxon>
        <taxon>Duplodnaviria</taxon>
        <taxon>Heunggongvirae</taxon>
        <taxon>Uroviricota</taxon>
        <taxon>Caudoviricetes</taxon>
        <taxon>Crassvirales</taxon>
    </lineage>
</organism>
<sequence length="82" mass="9167">MVIITLPSGTVVGNGQELPLILIGKVLKSNSENPHSQMYPYYFTIMYANGVSMPLVYEDIESANLDRNILVHSMKPNKENIN</sequence>
<proteinExistence type="predicted"/>
<reference evidence="1" key="1">
    <citation type="journal article" date="2021" name="Proc. Natl. Acad. Sci. U.S.A.">
        <title>A Catalog of Tens of Thousands of Viruses from Human Metagenomes Reveals Hidden Associations with Chronic Diseases.</title>
        <authorList>
            <person name="Tisza M.J."/>
            <person name="Buck C.B."/>
        </authorList>
    </citation>
    <scope>NUCLEOTIDE SEQUENCE</scope>
    <source>
        <strain evidence="1">Ctt4r3</strain>
    </source>
</reference>
<evidence type="ECO:0000313" key="1">
    <source>
        <dbReference type="EMBL" id="DAD65785.1"/>
    </source>
</evidence>